<evidence type="ECO:0000313" key="2">
    <source>
        <dbReference type="Proteomes" id="UP001375382"/>
    </source>
</evidence>
<protein>
    <submittedName>
        <fullName evidence="1">Uncharacterized protein</fullName>
    </submittedName>
</protein>
<gene>
    <name evidence="1" type="ORF">MN202_13420</name>
</gene>
<name>A0ABU8C8E9_9GAMM</name>
<proteinExistence type="predicted"/>
<evidence type="ECO:0000313" key="1">
    <source>
        <dbReference type="EMBL" id="MEH8018235.1"/>
    </source>
</evidence>
<reference evidence="1 2" key="1">
    <citation type="journal article" date="2023" name="Ecotoxicol. Environ. Saf.">
        <title>Mercury remediation potential of mercury-resistant strain Rheinheimera metallidurans sp. nov. isolated from a municipal waste dumping site.</title>
        <authorList>
            <person name="Yadav V."/>
            <person name="Manjhi A."/>
            <person name="Vadakedath N."/>
        </authorList>
    </citation>
    <scope>NUCLEOTIDE SEQUENCE [LARGE SCALE GENOMIC DNA]</scope>
    <source>
        <strain evidence="1 2">E-49</strain>
    </source>
</reference>
<keyword evidence="2" id="KW-1185">Reference proteome</keyword>
<dbReference type="RefSeq" id="WP_335736643.1">
    <property type="nucleotide sequence ID" value="NZ_JALAAR010000011.1"/>
</dbReference>
<comment type="caution">
    <text evidence="1">The sequence shown here is derived from an EMBL/GenBank/DDBJ whole genome shotgun (WGS) entry which is preliminary data.</text>
</comment>
<dbReference type="Proteomes" id="UP001375382">
    <property type="component" value="Unassembled WGS sequence"/>
</dbReference>
<organism evidence="1 2">
    <name type="scientific">Rheinheimera muenzenbergensis</name>
    <dbReference type="NCBI Taxonomy" id="1193628"/>
    <lineage>
        <taxon>Bacteria</taxon>
        <taxon>Pseudomonadati</taxon>
        <taxon>Pseudomonadota</taxon>
        <taxon>Gammaproteobacteria</taxon>
        <taxon>Chromatiales</taxon>
        <taxon>Chromatiaceae</taxon>
        <taxon>Rheinheimera</taxon>
    </lineage>
</organism>
<sequence>MLTLNDINQASPAYIRLLVALLSAKTDTDIGDAISKLQVFLNADLSNTDFAALQQFFHGQGLDAQAIFKDLGINSALTDVQRIYEHWQRLTNPVSAMTELKDWSVDWDTSTVVAGNEDIKLKMSARADTSVEVWNKARAAQQDIAISDADVIVNHEVTGGYSASGASALSSGYATASIGIDHAKEIEFDRYFQYPANTPAYQVALNSFSASLIIWSLNQVVKSLSPCVNGINCHGLRELSLRTKGSFAFNASLGFGRAWSKKADGNFSDLSASLNLKAGLSKTFEHKGGIHIRLSAPKVSIKGVPQLRAEVELTDANQEGLSFNINANAEITGLDAVAKKYIVPLFNDADELVSKLEAWSSPADKLIDGIAATTADEWYAPLVQLVFGVAGSNEVYNQLIATELTTIVNRYAQDPAADATTLAKMAVDKLLQTFDLDSSNEQTAIIAADLSNQLATKFTEWKTALTDEITQFMQAQQGRITEALAPLEQLGVKVQSLQNQTDAFVIDKIKYAVGQYQGFKEKVLAALEKSANIQIGLALALQKTSAIARNHTLVIDFIDSQHALSQSLYQALILGNNKQFVRLLAQAERAGLVNVPQESISAHYRTEKSLSFNLDLSDSTISYSKNINTDLSILVDNLGNLAISGSASATTISKQFAETRQASMALSYDLANALIDENQFAAFAIHYTNKDIKKHTSKEMHDILQSMNLPDGEVAINKTAMPDIIAPDAIASHLSWYQSQLLTEKIVTSTVDIFIGDSNKLVRTLLNADADFAFELATDRLLELATTEHRRKVVDIAQAYREVIDPDMSLGQSLQMLGKDIRMNPDRILKVLKRNKRSGDEIKRAGGKGFKLYLEDVERTYEKAYAIKDIIIILQSSLKLINDLKSQGLAPAALEQRISSELIAINGRLGDALAQWAKVSGWLMDWLVGGIDKTLLCFFSILLSLADNPQNLLRVTLTLEDNKGNKTIRVIN</sequence>
<dbReference type="EMBL" id="JALAAR010000011">
    <property type="protein sequence ID" value="MEH8018235.1"/>
    <property type="molecule type" value="Genomic_DNA"/>
</dbReference>
<accession>A0ABU8C8E9</accession>